<dbReference type="SUPFAM" id="SSF103501">
    <property type="entry name" value="Respiratory nitrate reductase 1 gamma chain"/>
    <property type="match status" value="2"/>
</dbReference>
<dbReference type="GO" id="GO:0005886">
    <property type="term" value="C:plasma membrane"/>
    <property type="evidence" value="ECO:0007669"/>
    <property type="project" value="TreeGrafter"/>
</dbReference>
<dbReference type="Pfam" id="PF13183">
    <property type="entry name" value="Fer4_8"/>
    <property type="match status" value="2"/>
</dbReference>
<feature type="transmembrane region" description="Helical" evidence="4">
    <location>
        <begin position="45"/>
        <end position="72"/>
    </location>
</feature>
<reference evidence="6 7" key="1">
    <citation type="submission" date="2020-08" db="EMBL/GenBank/DDBJ databases">
        <title>Bridging the membrane lipid divide: bacteria of the FCB group superphylum have the potential to synthesize archaeal ether lipids.</title>
        <authorList>
            <person name="Villanueva L."/>
            <person name="Von Meijenfeldt F.A.B."/>
            <person name="Westbye A.B."/>
            <person name="Yadav S."/>
            <person name="Hopmans E.C."/>
            <person name="Dutilh B.E."/>
            <person name="Sinninghe Damste J.S."/>
        </authorList>
    </citation>
    <scope>NUCLEOTIDE SEQUENCE [LARGE SCALE GENOMIC DNA]</scope>
    <source>
        <strain evidence="6">NIOZ-UU30</strain>
    </source>
</reference>
<dbReference type="GO" id="GO:0051536">
    <property type="term" value="F:iron-sulfur cluster binding"/>
    <property type="evidence" value="ECO:0007669"/>
    <property type="project" value="UniProtKB-KW"/>
</dbReference>
<evidence type="ECO:0000259" key="5">
    <source>
        <dbReference type="PROSITE" id="PS51379"/>
    </source>
</evidence>
<dbReference type="SUPFAM" id="SSF46548">
    <property type="entry name" value="alpha-helical ferredoxin"/>
    <property type="match status" value="2"/>
</dbReference>
<feature type="transmembrane region" description="Helical" evidence="4">
    <location>
        <begin position="123"/>
        <end position="146"/>
    </location>
</feature>
<keyword evidence="4" id="KW-1133">Transmembrane helix</keyword>
<proteinExistence type="predicted"/>
<evidence type="ECO:0000256" key="1">
    <source>
        <dbReference type="ARBA" id="ARBA00022723"/>
    </source>
</evidence>
<keyword evidence="4" id="KW-0472">Membrane</keyword>
<sequence>MLFNVLLYISLAIFTLGLIYKVSTWFSRKIGRPAQDFTTSERASAAVKGIAGVVFSAKLLTLIKVFILDVVLQIRILQEDFLRWLMHMLIYGGFMLLLLMHALETHISEAIFSNYYSTLNPFFFLRDFFGLMVFAGIVIAIFRRFILKVPRMKTNVRDYYAIIILIVIMGSGVFLEGAKITSISAYQAMVADYAELAEEEDIQALESYWVENFGVVSPNVKAPFDEDVLARGEELHEESCMSCHSSPKWAFSGYATAKIIKPIALALDRVGTSTFLWYIHFLACFIGLAYLPFSKMFHIFSTPISLLANAVMDRETSAPANVATRQAMELDACMHCSTCSLRCSASMAFHALGNDYILPAEKMAFLRKMAAGKDLNRKELHAILEGVYLCTNCDRCTVVCPAGINLRELWFNVREDLVQRECPEPLVLSPFSFVRALNQEKLPANDYVKPIENIRQAVAADFQQAAQQTEPLILKGTKTDQWSRLASAGTFAYCFGCQTCTTVCPVAACYENPRENLDLLPHQIMNCLGLGLVEMASGARMIWDCATCYQCQEHCPQNVRVTDLLYQLKNHAVENFEKTQKAKLSDSKAA</sequence>
<keyword evidence="4" id="KW-0812">Transmembrane</keyword>
<comment type="caution">
    <text evidence="6">The sequence shown here is derived from an EMBL/GenBank/DDBJ whole genome shotgun (WGS) entry which is preliminary data.</text>
</comment>
<evidence type="ECO:0000313" key="7">
    <source>
        <dbReference type="Proteomes" id="UP000603434"/>
    </source>
</evidence>
<dbReference type="PANTHER" id="PTHR43255">
    <property type="entry name" value="IRON-SULFUR-BINDING OXIDOREDUCTASE FADF-RELATED-RELATED"/>
    <property type="match status" value="1"/>
</dbReference>
<dbReference type="AlphaFoldDB" id="A0A8J6TMG0"/>
<feature type="transmembrane region" description="Helical" evidence="4">
    <location>
        <begin position="275"/>
        <end position="293"/>
    </location>
</feature>
<dbReference type="PROSITE" id="PS00198">
    <property type="entry name" value="4FE4S_FER_1"/>
    <property type="match status" value="3"/>
</dbReference>
<evidence type="ECO:0000256" key="3">
    <source>
        <dbReference type="ARBA" id="ARBA00023014"/>
    </source>
</evidence>
<dbReference type="Proteomes" id="UP000603434">
    <property type="component" value="Unassembled WGS sequence"/>
</dbReference>
<keyword evidence="3" id="KW-0411">Iron-sulfur</keyword>
<keyword evidence="1" id="KW-0479">Metal-binding</keyword>
<dbReference type="GO" id="GO:0009055">
    <property type="term" value="F:electron transfer activity"/>
    <property type="evidence" value="ECO:0007669"/>
    <property type="project" value="InterPro"/>
</dbReference>
<dbReference type="EMBL" id="JACNJH010000131">
    <property type="protein sequence ID" value="MBC8361371.1"/>
    <property type="molecule type" value="Genomic_DNA"/>
</dbReference>
<dbReference type="SUPFAM" id="SSF46626">
    <property type="entry name" value="Cytochrome c"/>
    <property type="match status" value="1"/>
</dbReference>
<evidence type="ECO:0000313" key="6">
    <source>
        <dbReference type="EMBL" id="MBC8361371.1"/>
    </source>
</evidence>
<dbReference type="PANTHER" id="PTHR43255:SF2">
    <property type="entry name" value="HETERODISULFIDE REDUCTASE RELATED PROTEIN"/>
    <property type="match status" value="1"/>
</dbReference>
<dbReference type="Gene3D" id="1.10.1060.10">
    <property type="entry name" value="Alpha-helical ferredoxin"/>
    <property type="match status" value="2"/>
</dbReference>
<dbReference type="PROSITE" id="PS51379">
    <property type="entry name" value="4FE4S_FER_2"/>
    <property type="match status" value="1"/>
</dbReference>
<keyword evidence="2" id="KW-0408">Iron</keyword>
<feature type="domain" description="4Fe-4S ferredoxin-type" evidence="5">
    <location>
        <begin position="494"/>
        <end position="514"/>
    </location>
</feature>
<dbReference type="GO" id="GO:0046872">
    <property type="term" value="F:metal ion binding"/>
    <property type="evidence" value="ECO:0007669"/>
    <property type="project" value="UniProtKB-KW"/>
</dbReference>
<feature type="transmembrane region" description="Helical" evidence="4">
    <location>
        <begin position="158"/>
        <end position="175"/>
    </location>
</feature>
<evidence type="ECO:0000256" key="2">
    <source>
        <dbReference type="ARBA" id="ARBA00023004"/>
    </source>
</evidence>
<protein>
    <submittedName>
        <fullName evidence="6">4Fe-4S dicluster domain-containing protein</fullName>
    </submittedName>
</protein>
<evidence type="ECO:0000256" key="4">
    <source>
        <dbReference type="SAM" id="Phobius"/>
    </source>
</evidence>
<organism evidence="6 7">
    <name type="scientific">Candidatus Desulfatibia profunda</name>
    <dbReference type="NCBI Taxonomy" id="2841695"/>
    <lineage>
        <taxon>Bacteria</taxon>
        <taxon>Pseudomonadati</taxon>
        <taxon>Thermodesulfobacteriota</taxon>
        <taxon>Desulfobacteria</taxon>
        <taxon>Desulfobacterales</taxon>
        <taxon>Desulfobacterales incertae sedis</taxon>
        <taxon>Candidatus Desulfatibia</taxon>
    </lineage>
</organism>
<name>A0A8J6TMG0_9BACT</name>
<dbReference type="InterPro" id="IPR017896">
    <property type="entry name" value="4Fe4S_Fe-S-bd"/>
</dbReference>
<dbReference type="InterPro" id="IPR051460">
    <property type="entry name" value="HdrC_iron-sulfur_subunit"/>
</dbReference>
<dbReference type="InterPro" id="IPR036909">
    <property type="entry name" value="Cyt_c-like_dom_sf"/>
</dbReference>
<dbReference type="GO" id="GO:0020037">
    <property type="term" value="F:heme binding"/>
    <property type="evidence" value="ECO:0007669"/>
    <property type="project" value="InterPro"/>
</dbReference>
<feature type="transmembrane region" description="Helical" evidence="4">
    <location>
        <begin position="84"/>
        <end position="103"/>
    </location>
</feature>
<dbReference type="InterPro" id="IPR017900">
    <property type="entry name" value="4Fe4S_Fe_S_CS"/>
</dbReference>
<dbReference type="InterPro" id="IPR009051">
    <property type="entry name" value="Helical_ferredxn"/>
</dbReference>
<dbReference type="InterPro" id="IPR036197">
    <property type="entry name" value="NarG-like_sf"/>
</dbReference>
<gene>
    <name evidence="6" type="ORF">H8E23_08240</name>
</gene>
<accession>A0A8J6TMG0</accession>
<dbReference type="Gene3D" id="1.20.950.20">
    <property type="entry name" value="Transmembrane di-heme cytochromes, Chain C"/>
    <property type="match status" value="2"/>
</dbReference>